<dbReference type="Proteomes" id="UP001303899">
    <property type="component" value="Unassembled WGS sequence"/>
</dbReference>
<organism evidence="4 5">
    <name type="scientific">Arcicella gelida</name>
    <dbReference type="NCBI Taxonomy" id="2984195"/>
    <lineage>
        <taxon>Bacteria</taxon>
        <taxon>Pseudomonadati</taxon>
        <taxon>Bacteroidota</taxon>
        <taxon>Cytophagia</taxon>
        <taxon>Cytophagales</taxon>
        <taxon>Flectobacillaceae</taxon>
        <taxon>Arcicella</taxon>
    </lineage>
</organism>
<feature type="chain" id="PRO_5045765185" evidence="3">
    <location>
        <begin position="20"/>
        <end position="536"/>
    </location>
</feature>
<dbReference type="Pfam" id="PF02412">
    <property type="entry name" value="TSP_3"/>
    <property type="match status" value="1"/>
</dbReference>
<feature type="signal peptide" evidence="3">
    <location>
        <begin position="1"/>
        <end position="19"/>
    </location>
</feature>
<evidence type="ECO:0000256" key="2">
    <source>
        <dbReference type="SAM" id="MobiDB-lite"/>
    </source>
</evidence>
<dbReference type="InterPro" id="IPR028974">
    <property type="entry name" value="TSP_type-3_rpt"/>
</dbReference>
<comment type="caution">
    <text evidence="4">The sequence shown here is derived from an EMBL/GenBank/DDBJ whole genome shotgun (WGS) entry which is preliminary data.</text>
</comment>
<sequence>MKKAIFTIFFVFLISTLNAQYTGIWQTNNNAGVREAQMNPSSISDSRLAWQIHLGSMYWVGTENTLNNTWASPSSTTVDVGEKKWRTNYEDWAGPGLMIQLYNNHAIVFGTRLRTWQSENGNLNRLFGTDPINVDTFLFKNQTYNTATVRDYSLGYALPIFIRNQHFLKIGAAIKWYRTTNNQAYSFDADSSQINFTGQRLFGDIDHSYNNIMAQHDGTGFDLGLTYEFRPNYQQYHYKMDKHDRSDVEKNKYRLKLGLSLLDLGNYRVNNAKKILTGSIAKSSINSKTFSGLALDPITESFNPYFKDTLVDNRSVLPSTLILQADAYLGKTWYFNLMYRNVKKSDSYSQPSMVSAAFRAESGDGSWSMPISYNIDNKSIGVGFHVRLGSLIFGTENINFLFDQSKGIKPTFYVGISISKKAKRIKDNDNDGVSNRKDKCPDNQGLAEFDGCPDNDNDGIQDKDDACPDKAGTIKTHGCPDRDGDGIPDDSDKCPDQKGLPKFNGCPDSDNDGIPDEKDNCPNEAGPKENKGCPIK</sequence>
<feature type="compositionally biased region" description="Basic and acidic residues" evidence="2">
    <location>
        <begin position="478"/>
        <end position="496"/>
    </location>
</feature>
<evidence type="ECO:0000256" key="1">
    <source>
        <dbReference type="ARBA" id="ARBA00022729"/>
    </source>
</evidence>
<dbReference type="InterPro" id="IPR003367">
    <property type="entry name" value="Thrombospondin_3-like_rpt"/>
</dbReference>
<keyword evidence="1 3" id="KW-0732">Signal</keyword>
<keyword evidence="5" id="KW-1185">Reference proteome</keyword>
<dbReference type="RefSeq" id="WP_323697713.1">
    <property type="nucleotide sequence ID" value="NZ_JAYGIL010000020.1"/>
</dbReference>
<name>A0ABU5S7C6_9BACT</name>
<evidence type="ECO:0000313" key="5">
    <source>
        <dbReference type="Proteomes" id="UP001303899"/>
    </source>
</evidence>
<feature type="compositionally biased region" description="Basic and acidic residues" evidence="2">
    <location>
        <begin position="426"/>
        <end position="441"/>
    </location>
</feature>
<reference evidence="4 5" key="1">
    <citation type="submission" date="2023-12" db="EMBL/GenBank/DDBJ databases">
        <title>Novel species of the genus Arcicella isolated from rivers.</title>
        <authorList>
            <person name="Lu H."/>
        </authorList>
    </citation>
    <scope>NUCLEOTIDE SEQUENCE [LARGE SCALE GENOMIC DNA]</scope>
    <source>
        <strain evidence="4 5">DC2W</strain>
    </source>
</reference>
<feature type="compositionally biased region" description="Basic and acidic residues" evidence="2">
    <location>
        <begin position="515"/>
        <end position="536"/>
    </location>
</feature>
<feature type="region of interest" description="Disordered" evidence="2">
    <location>
        <begin position="426"/>
        <end position="536"/>
    </location>
</feature>
<gene>
    <name evidence="4" type="ORF">VB776_15730</name>
</gene>
<proteinExistence type="predicted"/>
<dbReference type="SUPFAM" id="SSF103647">
    <property type="entry name" value="TSP type-3 repeat"/>
    <property type="match status" value="1"/>
</dbReference>
<protein>
    <submittedName>
        <fullName evidence="4">Thrombospondin type 3 repeat-containing protein</fullName>
    </submittedName>
</protein>
<dbReference type="EMBL" id="JAYGIL010000020">
    <property type="protein sequence ID" value="MEA5404383.1"/>
    <property type="molecule type" value="Genomic_DNA"/>
</dbReference>
<evidence type="ECO:0000313" key="4">
    <source>
        <dbReference type="EMBL" id="MEA5404383.1"/>
    </source>
</evidence>
<accession>A0ABU5S7C6</accession>
<dbReference type="Gene3D" id="4.10.1080.10">
    <property type="entry name" value="TSP type-3 repeat"/>
    <property type="match status" value="1"/>
</dbReference>
<evidence type="ECO:0000256" key="3">
    <source>
        <dbReference type="SAM" id="SignalP"/>
    </source>
</evidence>